<feature type="compositionally biased region" description="Basic residues" evidence="1">
    <location>
        <begin position="455"/>
        <end position="464"/>
    </location>
</feature>
<reference evidence="2" key="1">
    <citation type="submission" date="2021-06" db="EMBL/GenBank/DDBJ databases">
        <authorList>
            <person name="Kallberg Y."/>
            <person name="Tangrot J."/>
            <person name="Rosling A."/>
        </authorList>
    </citation>
    <scope>NUCLEOTIDE SEQUENCE</scope>
    <source>
        <strain evidence="2">BR232B</strain>
    </source>
</reference>
<sequence>MEAFLLSYEPVSAINIRTALYKRIEEGEWTNNCEKETENFVASLRYVLETVPRSDNERLKILNSFGSGATLKQRKHLSTFAKADVTWVDDATINFEVLKRDVHKLAISTLGDMQVMWRAVEDELKSIKVENFGYDHPLCSGILDDCSTPITEISERSREAFKASSKKYHIRHCEILKNIYEDYVLKENKKISTKMFEDSGQAWKSPKWRLFMETKNPSINEGSYVCEILSPLLNIAMKDLPVNTDIWGVWGDEASTASTERKGSSKQARQPDFLVVVTIKEKKIEMGYLETGRPDSTLKQQLRDHKKLNRLSKDSIDFTRFSKNERVFRGLAMKSMLSVFSINVAGDTMEFRCMHKEAGIYKNCLLERAVIPLYVPATKPDLVYNLIHMLLTFRTAIACTVRKIMHNSDDTADTMSIISESSNMSISSQGSTVSTINSPPRSPYRPSISSLNPPQRKKSKINKK</sequence>
<gene>
    <name evidence="2" type="ORF">PBRASI_LOCUS10294</name>
</gene>
<dbReference type="OrthoDB" id="2387492at2759"/>
<evidence type="ECO:0000256" key="1">
    <source>
        <dbReference type="SAM" id="MobiDB-lite"/>
    </source>
</evidence>
<keyword evidence="3" id="KW-1185">Reference proteome</keyword>
<dbReference type="AlphaFoldDB" id="A0A9N9DY62"/>
<dbReference type="Proteomes" id="UP000789739">
    <property type="component" value="Unassembled WGS sequence"/>
</dbReference>
<dbReference type="EMBL" id="CAJVPI010002924">
    <property type="protein sequence ID" value="CAG8651582.1"/>
    <property type="molecule type" value="Genomic_DNA"/>
</dbReference>
<accession>A0A9N9DY62</accession>
<evidence type="ECO:0000313" key="2">
    <source>
        <dbReference type="EMBL" id="CAG8651582.1"/>
    </source>
</evidence>
<protein>
    <submittedName>
        <fullName evidence="2">4204_t:CDS:1</fullName>
    </submittedName>
</protein>
<organism evidence="2 3">
    <name type="scientific">Paraglomus brasilianum</name>
    <dbReference type="NCBI Taxonomy" id="144538"/>
    <lineage>
        <taxon>Eukaryota</taxon>
        <taxon>Fungi</taxon>
        <taxon>Fungi incertae sedis</taxon>
        <taxon>Mucoromycota</taxon>
        <taxon>Glomeromycotina</taxon>
        <taxon>Glomeromycetes</taxon>
        <taxon>Paraglomerales</taxon>
        <taxon>Paraglomeraceae</taxon>
        <taxon>Paraglomus</taxon>
    </lineage>
</organism>
<feature type="region of interest" description="Disordered" evidence="1">
    <location>
        <begin position="423"/>
        <end position="464"/>
    </location>
</feature>
<evidence type="ECO:0000313" key="3">
    <source>
        <dbReference type="Proteomes" id="UP000789739"/>
    </source>
</evidence>
<name>A0A9N9DY62_9GLOM</name>
<comment type="caution">
    <text evidence="2">The sequence shown here is derived from an EMBL/GenBank/DDBJ whole genome shotgun (WGS) entry which is preliminary data.</text>
</comment>
<proteinExistence type="predicted"/>